<keyword evidence="4" id="KW-1133">Transmembrane helix</keyword>
<keyword evidence="2" id="KW-0813">Transport</keyword>
<dbReference type="KEGG" id="jre:109006608"/>
<keyword evidence="3" id="KW-0812">Transmembrane</keyword>
<dbReference type="PRINTS" id="PR00783">
    <property type="entry name" value="MINTRINSICP"/>
</dbReference>
<evidence type="ECO:0000256" key="6">
    <source>
        <dbReference type="ARBA" id="ARBA00038497"/>
    </source>
</evidence>
<dbReference type="CDD" id="cd00333">
    <property type="entry name" value="MIP"/>
    <property type="match status" value="1"/>
</dbReference>
<dbReference type="FunFam" id="1.20.1080.10:FF:000001">
    <property type="entry name" value="Probable aquaporin PIP1-2"/>
    <property type="match status" value="1"/>
</dbReference>
<dbReference type="GO" id="GO:0015267">
    <property type="term" value="F:channel activity"/>
    <property type="evidence" value="ECO:0007669"/>
    <property type="project" value="InterPro"/>
</dbReference>
<evidence type="ECO:0000256" key="1">
    <source>
        <dbReference type="ARBA" id="ARBA00004141"/>
    </source>
</evidence>
<dbReference type="PANTHER" id="PTHR31061:SF28">
    <property type="entry name" value="HEPARAN-ALPHA-GLUCOSAMINIDE N-ACETYLTRANSFERASE-LIKE"/>
    <property type="match status" value="1"/>
</dbReference>
<name>A0A2I4GCB0_JUGRE</name>
<proteinExistence type="inferred from homology"/>
<dbReference type="InterPro" id="IPR023271">
    <property type="entry name" value="Aquaporin-like"/>
</dbReference>
<evidence type="ECO:0000256" key="4">
    <source>
        <dbReference type="ARBA" id="ARBA00022989"/>
    </source>
</evidence>
<accession>A0A2I4GCB0</accession>
<comment type="similarity">
    <text evidence="6">Belongs to the MIP/aquaporin (TC 1.A.8) family. PIP (TC 1.A.8.11) subfamily.</text>
</comment>
<evidence type="ECO:0000313" key="8">
    <source>
        <dbReference type="RefSeq" id="XP_018841490.1"/>
    </source>
</evidence>
<organism evidence="7 8">
    <name type="scientific">Juglans regia</name>
    <name type="common">English walnut</name>
    <dbReference type="NCBI Taxonomy" id="51240"/>
    <lineage>
        <taxon>Eukaryota</taxon>
        <taxon>Viridiplantae</taxon>
        <taxon>Streptophyta</taxon>
        <taxon>Embryophyta</taxon>
        <taxon>Tracheophyta</taxon>
        <taxon>Spermatophyta</taxon>
        <taxon>Magnoliopsida</taxon>
        <taxon>eudicotyledons</taxon>
        <taxon>Gunneridae</taxon>
        <taxon>Pentapetalae</taxon>
        <taxon>rosids</taxon>
        <taxon>fabids</taxon>
        <taxon>Fagales</taxon>
        <taxon>Juglandaceae</taxon>
        <taxon>Juglans</taxon>
    </lineage>
</organism>
<dbReference type="SUPFAM" id="SSF81338">
    <property type="entry name" value="Aquaporin-like"/>
    <property type="match status" value="1"/>
</dbReference>
<dbReference type="Gramene" id="Jr16_16210_p1">
    <property type="protein sequence ID" value="cds.Jr16_16210_p1"/>
    <property type="gene ID" value="Jr16_16210"/>
</dbReference>
<dbReference type="GO" id="GO:0016020">
    <property type="term" value="C:membrane"/>
    <property type="evidence" value="ECO:0007669"/>
    <property type="project" value="UniProtKB-SubCell"/>
</dbReference>
<dbReference type="OrthoDB" id="2149840at2759"/>
<evidence type="ECO:0000313" key="7">
    <source>
        <dbReference type="Proteomes" id="UP000235220"/>
    </source>
</evidence>
<evidence type="ECO:0000256" key="2">
    <source>
        <dbReference type="ARBA" id="ARBA00022448"/>
    </source>
</evidence>
<dbReference type="AlphaFoldDB" id="A0A2I4GCB0"/>
<comment type="subcellular location">
    <subcellularLocation>
        <location evidence="1">Membrane</location>
        <topology evidence="1">Multi-pass membrane protein</topology>
    </subcellularLocation>
</comment>
<protein>
    <submittedName>
        <fullName evidence="8">Uncharacterized protein LOC109006608</fullName>
    </submittedName>
</protein>
<dbReference type="InterPro" id="IPR000425">
    <property type="entry name" value="MIP"/>
</dbReference>
<evidence type="ECO:0000256" key="3">
    <source>
        <dbReference type="ARBA" id="ARBA00022692"/>
    </source>
</evidence>
<dbReference type="InterPro" id="IPR022357">
    <property type="entry name" value="MIP_CS"/>
</dbReference>
<keyword evidence="7" id="KW-1185">Reference proteome</keyword>
<dbReference type="Pfam" id="PF00230">
    <property type="entry name" value="MIP"/>
    <property type="match status" value="1"/>
</dbReference>
<dbReference type="Proteomes" id="UP000235220">
    <property type="component" value="Chromosome 16"/>
</dbReference>
<dbReference type="Gene3D" id="1.20.1080.10">
    <property type="entry name" value="Glycerol uptake facilitator protein"/>
    <property type="match status" value="1"/>
</dbReference>
<dbReference type="PROSITE" id="PS00221">
    <property type="entry name" value="MIP"/>
    <property type="match status" value="1"/>
</dbReference>
<dbReference type="RefSeq" id="XP_018841490.1">
    <property type="nucleotide sequence ID" value="XM_018985945.2"/>
</dbReference>
<dbReference type="STRING" id="51240.A0A2I4GCB0"/>
<dbReference type="PANTHER" id="PTHR31061">
    <property type="entry name" value="LD22376P"/>
    <property type="match status" value="1"/>
</dbReference>
<keyword evidence="5" id="KW-0472">Membrane</keyword>
<dbReference type="NCBIfam" id="TIGR00861">
    <property type="entry name" value="MIP"/>
    <property type="match status" value="1"/>
</dbReference>
<gene>
    <name evidence="8" type="primary">LOC109006608</name>
</gene>
<reference evidence="8" key="1">
    <citation type="submission" date="2025-08" db="UniProtKB">
        <authorList>
            <consortium name="RefSeq"/>
        </authorList>
    </citation>
    <scope>IDENTIFICATION</scope>
    <source>
        <tissue evidence="8">Leaves</tissue>
    </source>
</reference>
<dbReference type="GeneID" id="109006608"/>
<evidence type="ECO:0000256" key="5">
    <source>
        <dbReference type="ARBA" id="ARBA00023136"/>
    </source>
</evidence>
<sequence length="683" mass="74877">MGDYEPVPDFEQQPHTDRRTTRIASLDVFRGLCVFLMMLVDYAGSIFPIISHSPWDGIHLADFVMPFFLFVAGVSPALVYKKVPNRVEATGKAVGRAVKLFLLGVVLQGGYLHGVNSLTFGVDVEKIRWMGILQRISIGYIVAALCEIWLTFRTWREEGFFKGYYWHWCIAFSLSAVYLLLSYGLYVPNWQFTVPSSDSSLPPSNDSNVYMVKCAVRGDLGPACNSAGMIDRYILGIDHLYKKPVYRNLKECKISANGQVSKSSPPWCHAPFDPEGILSSLTAAVTCIFGLQYGHVLANLQDHKGRLKNWSLFSTSMFVLGLLLAFTGIPLNKSLYTVSYMLITSASAGITFCALYLLVDVYGYRRLTCVLEWMGKHSLSIFVLIASNLAIIAIQGFYWTVPDNNIEVSEEGHSHQHGKDYVDPPPAPLIDLAELKLWSFYRALIAEFIATLLFLYITVATVIGYKKSGPCDGVGLLGIAWAFGGMIFVLVYCTAGISGGHINPAVTFGLFLARKVSLIRAVVYMVAQCLGAICGVGLVKAFMKHDYNTLGGGTNSVAQGYSKGTALGAEIIGTFVLVYTVFSATDPKRSARDSHVPVLAPLPIGFAVFIVHLATIPITGTGINPARSFGAAVIYDNDKVWDEHWIFWVGPFVGALAAAAYHQYILRAAAIKALGSFRSNPTN</sequence>